<evidence type="ECO:0000313" key="2">
    <source>
        <dbReference type="Proteomes" id="UP000270673"/>
    </source>
</evidence>
<gene>
    <name evidence="1" type="ORF">D8S85_16310</name>
</gene>
<keyword evidence="2" id="KW-1185">Reference proteome</keyword>
<dbReference type="EMBL" id="CP032819">
    <property type="protein sequence ID" value="AZS30961.1"/>
    <property type="molecule type" value="Genomic_DNA"/>
</dbReference>
<protein>
    <submittedName>
        <fullName evidence="1">Uncharacterized protein</fullName>
    </submittedName>
</protein>
<dbReference type="KEGG" id="buy:D8S85_16310"/>
<reference evidence="1 2" key="1">
    <citation type="submission" date="2018-10" db="EMBL/GenBank/DDBJ databases">
        <title>Butyricimonas faecalis sp. nov., isolated from human faeces and emended description of the genus Butyricimonas.</title>
        <authorList>
            <person name="Le Roy T."/>
            <person name="Van der Smissen P."/>
            <person name="Paquot A."/>
            <person name="Delzenne N."/>
            <person name="Muccioli G."/>
            <person name="Collet J.-F."/>
            <person name="Cani P.D."/>
        </authorList>
    </citation>
    <scope>NUCLEOTIDE SEQUENCE [LARGE SCALE GENOMIC DNA]</scope>
    <source>
        <strain evidence="1 2">H184</strain>
    </source>
</reference>
<organism evidence="1 2">
    <name type="scientific">Butyricimonas faecalis</name>
    <dbReference type="NCBI Taxonomy" id="2093856"/>
    <lineage>
        <taxon>Bacteria</taxon>
        <taxon>Pseudomonadati</taxon>
        <taxon>Bacteroidota</taxon>
        <taxon>Bacteroidia</taxon>
        <taxon>Bacteroidales</taxon>
        <taxon>Odoribacteraceae</taxon>
        <taxon>Butyricimonas</taxon>
    </lineage>
</organism>
<proteinExistence type="predicted"/>
<name>A0A3S9VWR1_9BACT</name>
<dbReference type="Proteomes" id="UP000270673">
    <property type="component" value="Chromosome"/>
</dbReference>
<dbReference type="OrthoDB" id="1007139at2"/>
<sequence length="186" mass="22424">MRYKLPIDRSVNRLVPHYLSGRRFILFVQSCLYPLQSLNERFRTFARERHIEARMTSQVIYFEWYLNYKFGKYLKDDRDRIFIRESESIGVDLYHEYAQYQRPCTVWYNGEEITATDEAELPRPFYRLAEEKPINKVSFMVCVPPVAIPAREFVYMLSYVVNRYKIAGKTYLIKIDSEEYEPNHNA</sequence>
<evidence type="ECO:0000313" key="1">
    <source>
        <dbReference type="EMBL" id="AZS30961.1"/>
    </source>
</evidence>
<accession>A0A3S9VWR1</accession>
<dbReference type="AlphaFoldDB" id="A0A3S9VWR1"/>